<keyword evidence="2" id="KW-1185">Reference proteome</keyword>
<dbReference type="AlphaFoldDB" id="A0A7R8H230"/>
<dbReference type="OrthoDB" id="6262482at2759"/>
<proteinExistence type="predicted"/>
<reference evidence="1" key="1">
    <citation type="submission" date="2021-02" db="EMBL/GenBank/DDBJ databases">
        <authorList>
            <person name="Bekaert M."/>
        </authorList>
    </citation>
    <scope>NUCLEOTIDE SEQUENCE</scope>
    <source>
        <strain evidence="1">IoA-00</strain>
    </source>
</reference>
<sequence>MVESHTTLVRAILLIVIPLIYVEGYEIKSFKGGCNAPPKLPDNARMKCSVTNGCVIKCLPGYQTIPIQGSTPCHYMNANQFAIHLKKKRHCLTSPLLLPNNAFASCDTLNCNVTCIENHSFPNGINVFKIVCQSGDWVIPGNHAMSDCKPICDPPWENRCQYNINKCNHEKLEFNGNFECKSMSEKFQCNLTCPYGSKFEFTPSEVYTCSYKTGIFSPNPIPKCIFEDGTHVTDFHIESDYNIPRYVRRASHSESDGWRSPDFCPLKCDVGLEYSVCGSGESVTCQDAAKIKEEEELNPNRSINKCCKLH</sequence>
<name>A0A7R8H230_LEPSM</name>
<protein>
    <submittedName>
        <fullName evidence="1">(salmon louse) hypothetical protein</fullName>
    </submittedName>
</protein>
<dbReference type="Proteomes" id="UP000675881">
    <property type="component" value="Chromosome 11"/>
</dbReference>
<organism evidence="1 2">
    <name type="scientific">Lepeophtheirus salmonis</name>
    <name type="common">Salmon louse</name>
    <name type="synonym">Caligus salmonis</name>
    <dbReference type="NCBI Taxonomy" id="72036"/>
    <lineage>
        <taxon>Eukaryota</taxon>
        <taxon>Metazoa</taxon>
        <taxon>Ecdysozoa</taxon>
        <taxon>Arthropoda</taxon>
        <taxon>Crustacea</taxon>
        <taxon>Multicrustacea</taxon>
        <taxon>Hexanauplia</taxon>
        <taxon>Copepoda</taxon>
        <taxon>Siphonostomatoida</taxon>
        <taxon>Caligidae</taxon>
        <taxon>Lepeophtheirus</taxon>
    </lineage>
</organism>
<evidence type="ECO:0000313" key="1">
    <source>
        <dbReference type="EMBL" id="CAF2806039.1"/>
    </source>
</evidence>
<evidence type="ECO:0000313" key="2">
    <source>
        <dbReference type="Proteomes" id="UP000675881"/>
    </source>
</evidence>
<dbReference type="EMBL" id="HG994590">
    <property type="protein sequence ID" value="CAF2806039.1"/>
    <property type="molecule type" value="Genomic_DNA"/>
</dbReference>
<accession>A0A7R8H230</accession>
<gene>
    <name evidence="1" type="ORF">LSAA_3039</name>
</gene>